<keyword evidence="4" id="KW-1185">Reference proteome</keyword>
<accession>A0ABT1YNY2</accession>
<dbReference type="HAMAP" id="MF_00727">
    <property type="entry name" value="Tgl"/>
    <property type="match status" value="1"/>
</dbReference>
<sequence>MIVIAGNKLADFDESMLSEQERIIFQKKKSSPTEQRYETVDELIFELHMRARIVAAARLLSKSGARFASFKESRCNEDFWKLTESGGFQLKDGVTPQNAINDIFSNGKKYAFECSTAVVIVLYKAILDSIDPEEFNKLFADLLIFDWHLNSNLRLLEKNNKEEAEAGDLLYFKNPDFSPVTPWWRGENVVLLEDGKYYGHGIGIKSDTEMIAALNKYRVKDSNKSAYLTDNIKELNFNFYRQHQAKTRLSRVKVTIGGKPIRI</sequence>
<dbReference type="GO" id="GO:0003810">
    <property type="term" value="F:protein-glutamine gamma-glutamyltransferase activity"/>
    <property type="evidence" value="ECO:0007669"/>
    <property type="project" value="UniProtKB-EC"/>
</dbReference>
<evidence type="ECO:0000256" key="1">
    <source>
        <dbReference type="ARBA" id="ARBA00022679"/>
    </source>
</evidence>
<evidence type="ECO:0000313" key="4">
    <source>
        <dbReference type="Proteomes" id="UP001300012"/>
    </source>
</evidence>
<gene>
    <name evidence="3" type="ORF">NV381_27120</name>
</gene>
<dbReference type="EMBL" id="JANQBD010000023">
    <property type="protein sequence ID" value="MCR8634877.1"/>
    <property type="molecule type" value="Genomic_DNA"/>
</dbReference>
<keyword evidence="2" id="KW-0749">Sporulation</keyword>
<reference evidence="3 4" key="1">
    <citation type="submission" date="2022-08" db="EMBL/GenBank/DDBJ databases">
        <title>Paenibacillus endoradicis sp. nov., Paenibacillus radicibacter sp. nov and Paenibacillus pararadicis sp. nov., three cold-adapted plant growth-promoting bacteria isolated from root of Larix gmelinii in Great Khingan.</title>
        <authorList>
            <person name="Xue H."/>
        </authorList>
    </citation>
    <scope>NUCLEOTIDE SEQUENCE [LARGE SCALE GENOMIC DNA]</scope>
    <source>
        <strain evidence="3 4">N5-1-1-5</strain>
    </source>
</reference>
<evidence type="ECO:0000313" key="3">
    <source>
        <dbReference type="EMBL" id="MCR8634877.1"/>
    </source>
</evidence>
<keyword evidence="1 3" id="KW-0808">Transferase</keyword>
<dbReference type="Proteomes" id="UP001300012">
    <property type="component" value="Unassembled WGS sequence"/>
</dbReference>
<name>A0ABT1YNY2_9BACL</name>
<organism evidence="3 4">
    <name type="scientific">Paenibacillus radicis</name>
    <name type="common">ex Xue et al. 2023</name>
    <dbReference type="NCBI Taxonomy" id="2972489"/>
    <lineage>
        <taxon>Bacteria</taxon>
        <taxon>Bacillati</taxon>
        <taxon>Bacillota</taxon>
        <taxon>Bacilli</taxon>
        <taxon>Bacillales</taxon>
        <taxon>Paenibacillaceae</taxon>
        <taxon>Paenibacillus</taxon>
    </lineage>
</organism>
<evidence type="ECO:0000256" key="2">
    <source>
        <dbReference type="ARBA" id="ARBA00022969"/>
    </source>
</evidence>
<dbReference type="InterPro" id="IPR020916">
    <property type="entry name" value="Gln_gamma-glutamylTfrase_bac"/>
</dbReference>
<comment type="caution">
    <text evidence="3">The sequence shown here is derived from an EMBL/GenBank/DDBJ whole genome shotgun (WGS) entry which is preliminary data.</text>
</comment>
<dbReference type="NCBIfam" id="NF002869">
    <property type="entry name" value="PRK03187.1"/>
    <property type="match status" value="1"/>
</dbReference>
<proteinExistence type="inferred from homology"/>
<dbReference type="RefSeq" id="WP_258216433.1">
    <property type="nucleotide sequence ID" value="NZ_JANQBD010000023.1"/>
</dbReference>
<keyword evidence="3" id="KW-0012">Acyltransferase</keyword>
<dbReference type="Pfam" id="PF20085">
    <property type="entry name" value="TGL"/>
    <property type="match status" value="1"/>
</dbReference>
<protein>
    <submittedName>
        <fullName evidence="3">Protein-glutamine gamma-glutamyltransferase</fullName>
        <ecNumber evidence="3">2.3.2.13</ecNumber>
    </submittedName>
</protein>
<dbReference type="EC" id="2.3.2.13" evidence="3"/>